<reference evidence="1" key="1">
    <citation type="submission" date="2020-04" db="EMBL/GenBank/DDBJ databases">
        <authorList>
            <person name="Chiriac C."/>
            <person name="Salcher M."/>
            <person name="Ghai R."/>
            <person name="Kavagutti S V."/>
        </authorList>
    </citation>
    <scope>NUCLEOTIDE SEQUENCE</scope>
</reference>
<proteinExistence type="predicted"/>
<dbReference type="EMBL" id="LR796235">
    <property type="protein sequence ID" value="CAB4130152.1"/>
    <property type="molecule type" value="Genomic_DNA"/>
</dbReference>
<name>A0A6J5L9R5_9CAUD</name>
<accession>A0A6J5L9R5</accession>
<gene>
    <name evidence="1" type="ORF">UFOVP117_281</name>
</gene>
<protein>
    <submittedName>
        <fullName evidence="1">Uncharacterized protein</fullName>
    </submittedName>
</protein>
<organism evidence="1">
    <name type="scientific">uncultured Caudovirales phage</name>
    <dbReference type="NCBI Taxonomy" id="2100421"/>
    <lineage>
        <taxon>Viruses</taxon>
        <taxon>Duplodnaviria</taxon>
        <taxon>Heunggongvirae</taxon>
        <taxon>Uroviricota</taxon>
        <taxon>Caudoviricetes</taxon>
        <taxon>Peduoviridae</taxon>
        <taxon>Maltschvirus</taxon>
        <taxon>Maltschvirus maltsch</taxon>
    </lineage>
</organism>
<evidence type="ECO:0000313" key="1">
    <source>
        <dbReference type="EMBL" id="CAB4130152.1"/>
    </source>
</evidence>
<sequence>MKYIIDQKQLEKTKNLIQGLINSKLDSLREESEEWGMGEMDEIHEVESVDKIEVVDVVMSGKIKVLINIYRTQLRDDFDNITDEIEYRLEDLLPNIELEINDIIDERKFGPGIDW</sequence>